<protein>
    <submittedName>
        <fullName evidence="1">Uncharacterized protein</fullName>
    </submittedName>
</protein>
<organism evidence="1">
    <name type="scientific">viral metagenome</name>
    <dbReference type="NCBI Taxonomy" id="1070528"/>
    <lineage>
        <taxon>unclassified sequences</taxon>
        <taxon>metagenomes</taxon>
        <taxon>organismal metagenomes</taxon>
    </lineage>
</organism>
<name>A0A6C0JA72_9ZZZZ</name>
<sequence length="128" mass="14306">MASTDIDYTNPRFIDEIATRVVNELLEKRMYILATDSLNDITSAVLQDRTPNQKILCDIVDKGTPGFCTYSRKEDMSAIGLSGDSTGGSKKRTVTIKSNVLPKTVKGLKTRKKLLEKRIKKAEKKVKL</sequence>
<proteinExistence type="predicted"/>
<reference evidence="1" key="1">
    <citation type="journal article" date="2020" name="Nature">
        <title>Giant virus diversity and host interactions through global metagenomics.</title>
        <authorList>
            <person name="Schulz F."/>
            <person name="Roux S."/>
            <person name="Paez-Espino D."/>
            <person name="Jungbluth S."/>
            <person name="Walsh D.A."/>
            <person name="Denef V.J."/>
            <person name="McMahon K.D."/>
            <person name="Konstantinidis K.T."/>
            <person name="Eloe-Fadrosh E.A."/>
            <person name="Kyrpides N.C."/>
            <person name="Woyke T."/>
        </authorList>
    </citation>
    <scope>NUCLEOTIDE SEQUENCE</scope>
    <source>
        <strain evidence="1">GVMAG-M-3300025874-2</strain>
    </source>
</reference>
<dbReference type="EMBL" id="MN740346">
    <property type="protein sequence ID" value="QHU01606.1"/>
    <property type="molecule type" value="Genomic_DNA"/>
</dbReference>
<accession>A0A6C0JA72</accession>
<dbReference type="AlphaFoldDB" id="A0A6C0JA72"/>
<evidence type="ECO:0000313" key="1">
    <source>
        <dbReference type="EMBL" id="QHU01606.1"/>
    </source>
</evidence>